<dbReference type="InterPro" id="IPR005791">
    <property type="entry name" value="SecD"/>
</dbReference>
<dbReference type="Pfam" id="PF02355">
    <property type="entry name" value="SecD_SecF_C"/>
    <property type="match status" value="1"/>
</dbReference>
<evidence type="ECO:0000256" key="8">
    <source>
        <dbReference type="ARBA" id="ARBA00023136"/>
    </source>
</evidence>
<evidence type="ECO:0000256" key="2">
    <source>
        <dbReference type="ARBA" id="ARBA00022448"/>
    </source>
</evidence>
<dbReference type="Gene3D" id="3.10.50.40">
    <property type="match status" value="2"/>
</dbReference>
<dbReference type="PATRIC" id="fig|1619036.3.peg.249"/>
<dbReference type="GO" id="GO:0015450">
    <property type="term" value="F:protein-transporting ATPase activity"/>
    <property type="evidence" value="ECO:0007669"/>
    <property type="project" value="InterPro"/>
</dbReference>
<dbReference type="GO" id="GO:0005886">
    <property type="term" value="C:plasma membrane"/>
    <property type="evidence" value="ECO:0007669"/>
    <property type="project" value="UniProtKB-SubCell"/>
</dbReference>
<dbReference type="Gene3D" id="3.30.1360.200">
    <property type="match status" value="1"/>
</dbReference>
<dbReference type="GO" id="GO:0003755">
    <property type="term" value="F:peptidyl-prolyl cis-trans isomerase activity"/>
    <property type="evidence" value="ECO:0007669"/>
    <property type="project" value="UniProtKB-KW"/>
</dbReference>
<evidence type="ECO:0000256" key="9">
    <source>
        <dbReference type="HAMAP-Rule" id="MF_01463"/>
    </source>
</evidence>
<dbReference type="Proteomes" id="UP000034333">
    <property type="component" value="Unassembled WGS sequence"/>
</dbReference>
<keyword evidence="2 9" id="KW-0813">Transport</keyword>
<dbReference type="InterPro" id="IPR055344">
    <property type="entry name" value="SecD_SecF_C_bact"/>
</dbReference>
<dbReference type="Pfam" id="PF21760">
    <property type="entry name" value="SecD_1st"/>
    <property type="match status" value="1"/>
</dbReference>
<proteinExistence type="inferred from homology"/>
<keyword evidence="7 9" id="KW-0811">Translocation</keyword>
<dbReference type="Gene3D" id="1.20.1640.10">
    <property type="entry name" value="Multidrug efflux transporter AcrB transmembrane domain"/>
    <property type="match status" value="1"/>
</dbReference>
<keyword evidence="8 9" id="KW-0472">Membrane</keyword>
<dbReference type="SUPFAM" id="SSF54534">
    <property type="entry name" value="FKBP-like"/>
    <property type="match status" value="2"/>
</dbReference>
<dbReference type="InterPro" id="IPR048631">
    <property type="entry name" value="SecD_1st"/>
</dbReference>
<dbReference type="PANTHER" id="PTHR30081:SF1">
    <property type="entry name" value="PROTEIN TRANSLOCASE SUBUNIT SECD"/>
    <property type="match status" value="1"/>
</dbReference>
<keyword evidence="5 9" id="KW-0653">Protein transport</keyword>
<dbReference type="SUPFAM" id="SSF82866">
    <property type="entry name" value="Multidrug efflux transporter AcrB transmembrane domain"/>
    <property type="match status" value="1"/>
</dbReference>
<dbReference type="EMBL" id="LBTN01000007">
    <property type="protein sequence ID" value="KKQ41003.1"/>
    <property type="molecule type" value="Genomic_DNA"/>
</dbReference>
<keyword evidence="10" id="KW-0697">Rotamase</keyword>
<comment type="caution">
    <text evidence="12">The sequence shown here is derived from an EMBL/GenBank/DDBJ whole genome shotgun (WGS) entry which is preliminary data.</text>
</comment>
<feature type="transmembrane region" description="Helical" evidence="9">
    <location>
        <begin position="564"/>
        <end position="585"/>
    </location>
</feature>
<reference evidence="12 13" key="1">
    <citation type="journal article" date="2015" name="Nature">
        <title>rRNA introns, odd ribosomes, and small enigmatic genomes across a large radiation of phyla.</title>
        <authorList>
            <person name="Brown C.T."/>
            <person name="Hug L.A."/>
            <person name="Thomas B.C."/>
            <person name="Sharon I."/>
            <person name="Castelle C.J."/>
            <person name="Singh A."/>
            <person name="Wilkins M.J."/>
            <person name="Williams K.H."/>
            <person name="Banfield J.F."/>
        </authorList>
    </citation>
    <scope>NUCLEOTIDE SEQUENCE [LARGE SCALE GENOMIC DNA]</scope>
</reference>
<feature type="transmembrane region" description="Helical" evidence="9">
    <location>
        <begin position="538"/>
        <end position="558"/>
    </location>
</feature>
<organism evidence="12 13">
    <name type="scientific">Candidatus Magasanikbacteria bacterium GW2011_GWA2_37_8</name>
    <dbReference type="NCBI Taxonomy" id="1619036"/>
    <lineage>
        <taxon>Bacteria</taxon>
        <taxon>Candidatus Magasanikiibacteriota</taxon>
    </lineage>
</organism>
<dbReference type="NCBIfam" id="TIGR00916">
    <property type="entry name" value="2A0604s01"/>
    <property type="match status" value="1"/>
</dbReference>
<keyword evidence="3 9" id="KW-1003">Cell membrane</keyword>
<keyword evidence="4 9" id="KW-0812">Transmembrane</keyword>
<evidence type="ECO:0000256" key="10">
    <source>
        <dbReference type="PROSITE-ProRule" id="PRU00278"/>
    </source>
</evidence>
<dbReference type="PANTHER" id="PTHR30081">
    <property type="entry name" value="PROTEIN-EXPORT MEMBRANE PROTEIN SEC"/>
    <property type="match status" value="1"/>
</dbReference>
<dbReference type="GO" id="GO:0043952">
    <property type="term" value="P:protein transport by the Sec complex"/>
    <property type="evidence" value="ECO:0007669"/>
    <property type="project" value="UniProtKB-UniRule"/>
</dbReference>
<feature type="transmembrane region" description="Helical" evidence="9">
    <location>
        <begin position="642"/>
        <end position="661"/>
    </location>
</feature>
<comment type="function">
    <text evidence="9">Part of the Sec protein translocase complex. Interacts with the SecYEG preprotein conducting channel. SecDF uses the proton motive force (PMF) to complete protein translocation after the ATP-dependent function of SecA.</text>
</comment>
<dbReference type="InterPro" id="IPR022646">
    <property type="entry name" value="SecD/SecF_CS"/>
</dbReference>
<keyword evidence="10" id="KW-0413">Isomerase</keyword>
<feature type="transmembrane region" description="Helical" evidence="9">
    <location>
        <begin position="618"/>
        <end position="636"/>
    </location>
</feature>
<dbReference type="InterPro" id="IPR054384">
    <property type="entry name" value="SecDF_P1_head"/>
</dbReference>
<comment type="similarity">
    <text evidence="9">Belongs to the SecD/SecF family. SecD subfamily.</text>
</comment>
<dbReference type="GO" id="GO:0006605">
    <property type="term" value="P:protein targeting"/>
    <property type="evidence" value="ECO:0007669"/>
    <property type="project" value="UniProtKB-UniRule"/>
</dbReference>
<evidence type="ECO:0000256" key="7">
    <source>
        <dbReference type="ARBA" id="ARBA00023010"/>
    </source>
</evidence>
<evidence type="ECO:0000256" key="1">
    <source>
        <dbReference type="ARBA" id="ARBA00004651"/>
    </source>
</evidence>
<evidence type="ECO:0000256" key="4">
    <source>
        <dbReference type="ARBA" id="ARBA00022692"/>
    </source>
</evidence>
<feature type="domain" description="PpiC" evidence="11">
    <location>
        <begin position="153"/>
        <end position="255"/>
    </location>
</feature>
<evidence type="ECO:0000256" key="6">
    <source>
        <dbReference type="ARBA" id="ARBA00022989"/>
    </source>
</evidence>
<evidence type="ECO:0000313" key="12">
    <source>
        <dbReference type="EMBL" id="KKQ41003.1"/>
    </source>
</evidence>
<dbReference type="Pfam" id="PF13616">
    <property type="entry name" value="Rotamase_3"/>
    <property type="match status" value="1"/>
</dbReference>
<evidence type="ECO:0000256" key="5">
    <source>
        <dbReference type="ARBA" id="ARBA00022927"/>
    </source>
</evidence>
<dbReference type="Pfam" id="PF22599">
    <property type="entry name" value="SecDF_P1_head"/>
    <property type="match status" value="1"/>
</dbReference>
<dbReference type="STRING" id="1619036.US58_C0007G0014"/>
<feature type="transmembrane region" description="Helical" evidence="9">
    <location>
        <begin position="21"/>
        <end position="40"/>
    </location>
</feature>
<gene>
    <name evidence="9" type="primary">secD</name>
    <name evidence="12" type="ORF">US58_C0007G0014</name>
</gene>
<dbReference type="GO" id="GO:0065002">
    <property type="term" value="P:intracellular protein transmembrane transport"/>
    <property type="evidence" value="ECO:0007669"/>
    <property type="project" value="UniProtKB-UniRule"/>
</dbReference>
<feature type="transmembrane region" description="Helical" evidence="9">
    <location>
        <begin position="515"/>
        <end position="533"/>
    </location>
</feature>
<comment type="subcellular location">
    <subcellularLocation>
        <location evidence="1 9">Cell membrane</location>
        <topology evidence="1 9">Multi-pass membrane protein</topology>
    </subcellularLocation>
</comment>
<dbReference type="InterPro" id="IPR022813">
    <property type="entry name" value="SecD/SecF_arch_bac"/>
</dbReference>
<evidence type="ECO:0000256" key="3">
    <source>
        <dbReference type="ARBA" id="ARBA00022475"/>
    </source>
</evidence>
<name>A0A0G0HCT9_9BACT</name>
<keyword evidence="6 9" id="KW-1133">Transmembrane helix</keyword>
<dbReference type="HAMAP" id="MF_01463_B">
    <property type="entry name" value="SecD_B"/>
    <property type="match status" value="1"/>
</dbReference>
<accession>A0A0G0HCT9</accession>
<evidence type="ECO:0000259" key="11">
    <source>
        <dbReference type="PROSITE" id="PS50198"/>
    </source>
</evidence>
<dbReference type="AlphaFoldDB" id="A0A0G0HCT9"/>
<protein>
    <recommendedName>
        <fullName evidence="9">Protein translocase subunit SecD</fullName>
    </recommendedName>
</protein>
<dbReference type="InterPro" id="IPR000297">
    <property type="entry name" value="PPIase_PpiC"/>
</dbReference>
<dbReference type="Pfam" id="PF07549">
    <property type="entry name" value="Sec_GG"/>
    <property type="match status" value="1"/>
</dbReference>
<comment type="subunit">
    <text evidence="9">Forms a complex with SecF. Part of the essential Sec protein translocation apparatus which comprises SecA, SecYEG and auxiliary proteins SecDF. Other proteins may also be involved.</text>
</comment>
<dbReference type="FunFam" id="1.20.1640.10:FF:000004">
    <property type="entry name" value="Protein translocase subunit SecD"/>
    <property type="match status" value="1"/>
</dbReference>
<dbReference type="PROSITE" id="PS50198">
    <property type="entry name" value="PPIC_PPIASE_2"/>
    <property type="match status" value="2"/>
</dbReference>
<evidence type="ECO:0000313" key="13">
    <source>
        <dbReference type="Proteomes" id="UP000034333"/>
    </source>
</evidence>
<dbReference type="InterPro" id="IPR046357">
    <property type="entry name" value="PPIase_dom_sf"/>
</dbReference>
<dbReference type="InterPro" id="IPR048634">
    <property type="entry name" value="SecD_SecF_C"/>
</dbReference>
<feature type="domain" description="PpiC" evidence="11">
    <location>
        <begin position="260"/>
        <end position="365"/>
    </location>
</feature>
<dbReference type="NCBIfam" id="TIGR01129">
    <property type="entry name" value="secD"/>
    <property type="match status" value="1"/>
</dbReference>
<sequence length="689" mass="75193">MGKNYKVVNTNFLRSTIKWRIVGVFALLAVCLVVVVPNYVNNGINWVNAKSNLGLPALPAAGFNLGLDLQGGAHLIYQAKTEGIEAKDRVDSVEGVRDVIERRVRGGLGVAEPLVQTTKVGEDYRIIVELPGVTDVNTAIKMIGETPVLEFKEENNEPQRELTADEKKQMNDFNAAAAKKAKDALRAVQGGKEWAAVVTEYSEDAASKNNAGDLGFITSKTFPEIFNWASTHKDGEVSKEAVKTFDGLNVVKRIAVRDGEKQVSASHLLICYQGAERCDAPKYTKKEAYAKMLELKAEATPKNFIDLVKQYSTEPGAADRGGDLGEFGKGAMVPEFENAVWDIPVDTVSNIVETQFGYHLILKTGEETTKEYQVARIFVATKQAVDIVPPKEDWKSSGLSGKQLKRAEVTEDSRTGQIQVSLNFDEAGTKLFADITGRNVGKPVAIFLDGTPISTPRVNEPILSGSAVISGGFTLLEAKTLAQRLNSGALPVPVELISQQKVDATLGMESLRSSFYAGLIGLLVVLIFMIIYYRLPGLLASFSLLVYASLSLAIFKLIGVTLTLSGIAGFILSIGMAVDANVLVFERMKEELQSGKGLKSAMEEAFVRAWSSIRDSNITTLISCVFLVWMGTGFVQGFAVTLAIGVLVSMFTAITITRTILRWVFYWFKEEANWLFLGHKKSSDAQLIK</sequence>
<dbReference type="Gene3D" id="3.30.70.3400">
    <property type="match status" value="1"/>
</dbReference>